<dbReference type="Proteomes" id="UP000721954">
    <property type="component" value="Unassembled WGS sequence"/>
</dbReference>
<accession>A0ABS3Y651</accession>
<evidence type="ECO:0000313" key="1">
    <source>
        <dbReference type="EMBL" id="MBO8203145.1"/>
    </source>
</evidence>
<dbReference type="GeneID" id="96263521"/>
<proteinExistence type="predicted"/>
<keyword evidence="2" id="KW-1185">Reference proteome</keyword>
<comment type="caution">
    <text evidence="1">The sequence shown here is derived from an EMBL/GenBank/DDBJ whole genome shotgun (WGS) entry which is preliminary data.</text>
</comment>
<protein>
    <submittedName>
        <fullName evidence="1">Uncharacterized protein</fullName>
    </submittedName>
</protein>
<dbReference type="EMBL" id="JAFFZM010000035">
    <property type="protein sequence ID" value="MBO8203145.1"/>
    <property type="molecule type" value="Genomic_DNA"/>
</dbReference>
<organism evidence="1 2">
    <name type="scientific">Streptomyces smyrnaeus</name>
    <dbReference type="NCBI Taxonomy" id="1387713"/>
    <lineage>
        <taxon>Bacteria</taxon>
        <taxon>Bacillati</taxon>
        <taxon>Actinomycetota</taxon>
        <taxon>Actinomycetes</taxon>
        <taxon>Kitasatosporales</taxon>
        <taxon>Streptomycetaceae</taxon>
        <taxon>Streptomyces</taxon>
    </lineage>
</organism>
<evidence type="ECO:0000313" key="2">
    <source>
        <dbReference type="Proteomes" id="UP000721954"/>
    </source>
</evidence>
<dbReference type="RefSeq" id="WP_209214658.1">
    <property type="nucleotide sequence ID" value="NZ_JAFFZM010000035.1"/>
</dbReference>
<name>A0ABS3Y651_9ACTN</name>
<sequence>MIQHPTVVKALPEVLNQAAAARRAENAEELRAVLAQLLGPCPAAAARSAALRELVEIEKKSRARRG</sequence>
<gene>
    <name evidence="1" type="ORF">JW613_33430</name>
</gene>
<reference evidence="1 2" key="1">
    <citation type="submission" date="2021-02" db="EMBL/GenBank/DDBJ databases">
        <title>Streptomyces spirodelae sp. nov., isolated from duckweed.</title>
        <authorList>
            <person name="Saimee Y."/>
            <person name="Duangmal K."/>
        </authorList>
    </citation>
    <scope>NUCLEOTIDE SEQUENCE [LARGE SCALE GENOMIC DNA]</scope>
    <source>
        <strain evidence="1 2">DSM 42105</strain>
    </source>
</reference>